<dbReference type="InterPro" id="IPR051507">
    <property type="entry name" value="PcG_RING_finger"/>
</dbReference>
<evidence type="ECO:0000256" key="4">
    <source>
        <dbReference type="ARBA" id="ARBA00022833"/>
    </source>
</evidence>
<evidence type="ECO:0000256" key="1">
    <source>
        <dbReference type="ARBA" id="ARBA00004123"/>
    </source>
</evidence>
<dbReference type="GO" id="GO:0031519">
    <property type="term" value="C:PcG protein complex"/>
    <property type="evidence" value="ECO:0007669"/>
    <property type="project" value="UniProtKB-ARBA"/>
</dbReference>
<evidence type="ECO:0000256" key="6">
    <source>
        <dbReference type="PROSITE-ProRule" id="PRU00175"/>
    </source>
</evidence>
<dbReference type="Proteomes" id="UP000030665">
    <property type="component" value="Unassembled WGS sequence"/>
</dbReference>
<dbReference type="SMART" id="SM00184">
    <property type="entry name" value="RING"/>
    <property type="match status" value="1"/>
</dbReference>
<dbReference type="PROSITE" id="PS50089">
    <property type="entry name" value="ZF_RING_2"/>
    <property type="match status" value="1"/>
</dbReference>
<dbReference type="EMBL" id="HG806298">
    <property type="protein sequence ID" value="CDW58264.1"/>
    <property type="molecule type" value="Genomic_DNA"/>
</dbReference>
<dbReference type="Pfam" id="PF16207">
    <property type="entry name" value="RAWUL"/>
    <property type="match status" value="1"/>
</dbReference>
<evidence type="ECO:0000256" key="2">
    <source>
        <dbReference type="ARBA" id="ARBA00022723"/>
    </source>
</evidence>
<dbReference type="GO" id="GO:0008270">
    <property type="term" value="F:zinc ion binding"/>
    <property type="evidence" value="ECO:0007669"/>
    <property type="project" value="UniProtKB-KW"/>
</dbReference>
<accession>A0A077ZEK7</accession>
<feature type="domain" description="RING-type" evidence="7">
    <location>
        <begin position="44"/>
        <end position="83"/>
    </location>
</feature>
<dbReference type="Pfam" id="PF13923">
    <property type="entry name" value="zf-C3HC4_2"/>
    <property type="match status" value="1"/>
</dbReference>
<dbReference type="SUPFAM" id="SSF57850">
    <property type="entry name" value="RING/U-box"/>
    <property type="match status" value="1"/>
</dbReference>
<protein>
    <submittedName>
        <fullName evidence="8">Polycomb group RING finger protein 3</fullName>
    </submittedName>
</protein>
<dbReference type="PROSITE" id="PS00518">
    <property type="entry name" value="ZF_RING_1"/>
    <property type="match status" value="1"/>
</dbReference>
<keyword evidence="5" id="KW-0539">Nucleus</keyword>
<reference evidence="8" key="2">
    <citation type="submission" date="2014-03" db="EMBL/GenBank/DDBJ databases">
        <title>The whipworm genome and dual-species transcriptomics of an intimate host-pathogen interaction.</title>
        <authorList>
            <person name="Foth B.J."/>
            <person name="Tsai I.J."/>
            <person name="Reid A.J."/>
            <person name="Bancroft A.J."/>
            <person name="Nichol S."/>
            <person name="Tracey A."/>
            <person name="Holroyd N."/>
            <person name="Cotton J.A."/>
            <person name="Stanley E.J."/>
            <person name="Zarowiecki M."/>
            <person name="Liu J.Z."/>
            <person name="Huckvale T."/>
            <person name="Cooper P.J."/>
            <person name="Grencis R.K."/>
            <person name="Berriman M."/>
        </authorList>
    </citation>
    <scope>NUCLEOTIDE SEQUENCE [LARGE SCALE GENOMIC DNA]</scope>
</reference>
<comment type="subcellular location">
    <subcellularLocation>
        <location evidence="1">Nucleus</location>
    </subcellularLocation>
</comment>
<dbReference type="Gene3D" id="3.10.20.90">
    <property type="entry name" value="Phosphatidylinositol 3-kinase Catalytic Subunit, Chain A, domain 1"/>
    <property type="match status" value="1"/>
</dbReference>
<evidence type="ECO:0000256" key="5">
    <source>
        <dbReference type="ARBA" id="ARBA00023242"/>
    </source>
</evidence>
<keyword evidence="9" id="KW-1185">Reference proteome</keyword>
<name>A0A077ZEK7_TRITR</name>
<dbReference type="InterPro" id="IPR013083">
    <property type="entry name" value="Znf_RING/FYVE/PHD"/>
</dbReference>
<dbReference type="InterPro" id="IPR032443">
    <property type="entry name" value="RAWUL"/>
</dbReference>
<dbReference type="InterPro" id="IPR001841">
    <property type="entry name" value="Znf_RING"/>
</dbReference>
<evidence type="ECO:0000256" key="3">
    <source>
        <dbReference type="ARBA" id="ARBA00022771"/>
    </source>
</evidence>
<dbReference type="InterPro" id="IPR017907">
    <property type="entry name" value="Znf_RING_CS"/>
</dbReference>
<dbReference type="AlphaFoldDB" id="A0A077ZEK7"/>
<evidence type="ECO:0000313" key="9">
    <source>
        <dbReference type="Proteomes" id="UP000030665"/>
    </source>
</evidence>
<evidence type="ECO:0000313" key="8">
    <source>
        <dbReference type="EMBL" id="CDW58264.1"/>
    </source>
</evidence>
<gene>
    <name evidence="8" type="ORF">TTRE_0000657101</name>
</gene>
<keyword evidence="3 6" id="KW-0863">Zinc-finger</keyword>
<keyword evidence="4" id="KW-0862">Zinc</keyword>
<evidence type="ECO:0000259" key="7">
    <source>
        <dbReference type="PROSITE" id="PS50089"/>
    </source>
</evidence>
<reference evidence="8" key="1">
    <citation type="submission" date="2014-01" db="EMBL/GenBank/DDBJ databases">
        <authorList>
            <person name="Aslett M."/>
        </authorList>
    </citation>
    <scope>NUCLEOTIDE SEQUENCE</scope>
</reference>
<keyword evidence="2" id="KW-0479">Metal-binding</keyword>
<dbReference type="Gene3D" id="3.30.40.10">
    <property type="entry name" value="Zinc/RING finger domain, C3HC4 (zinc finger)"/>
    <property type="match status" value="1"/>
</dbReference>
<dbReference type="STRING" id="36087.A0A077ZEK7"/>
<dbReference type="PANTHER" id="PTHR45893">
    <property type="entry name" value="POLYCOMB GROUP RING FINGER PROTEIN"/>
    <property type="match status" value="1"/>
</dbReference>
<dbReference type="FunFam" id="3.30.40.10:FF:000033">
    <property type="entry name" value="Polycomb group RING finger protein 3"/>
    <property type="match status" value="1"/>
</dbReference>
<organism evidence="8 9">
    <name type="scientific">Trichuris trichiura</name>
    <name type="common">Whipworm</name>
    <name type="synonym">Trichocephalus trichiurus</name>
    <dbReference type="NCBI Taxonomy" id="36087"/>
    <lineage>
        <taxon>Eukaryota</taxon>
        <taxon>Metazoa</taxon>
        <taxon>Ecdysozoa</taxon>
        <taxon>Nematoda</taxon>
        <taxon>Enoplea</taxon>
        <taxon>Dorylaimia</taxon>
        <taxon>Trichinellida</taxon>
        <taxon>Trichuridae</taxon>
        <taxon>Trichuris</taxon>
    </lineage>
</organism>
<sequence>MRIKGAYFLVGMRNSMRVSSQSSAEAVMENRRVLLRGLNPYITCYVCKGYLIDATTVSECLHAFCKSCLVAHLREKTTCPKCEIVIHQSHPLNYIMHDRNLQDIVYKLVPNLYKNEMQRRELFYQEHNLPFENPLKTERKNESSDNFQESKDNHAFDEQVSIFFKSDEDDVKLLDHPYVCCSSQATITVLKKYLAMALYGDISRFLDVSKFDILCNSEVLGKDHSLKFITRTRWRNSVGSSSPYFTHPVLTFQFFRICRYV</sequence>
<dbReference type="OrthoDB" id="1305878at2759"/>
<proteinExistence type="predicted"/>